<sequence>MESSQGLLGEGLTFRRACQTTLLHLNPLPNAICHTR</sequence>
<dbReference type="EMBL" id="JBAMMX010000002">
    <property type="protein sequence ID" value="KAK6946254.1"/>
    <property type="molecule type" value="Genomic_DNA"/>
</dbReference>
<dbReference type="AlphaFoldDB" id="A0AAN8W4Z0"/>
<keyword evidence="2" id="KW-1185">Reference proteome</keyword>
<name>A0AAN8W4Z0_9MAGN</name>
<evidence type="ECO:0000313" key="2">
    <source>
        <dbReference type="Proteomes" id="UP001370490"/>
    </source>
</evidence>
<accession>A0AAN8W4Z0</accession>
<protein>
    <submittedName>
        <fullName evidence="1">Uncharacterized protein</fullName>
    </submittedName>
</protein>
<reference evidence="1 2" key="1">
    <citation type="submission" date="2023-12" db="EMBL/GenBank/DDBJ databases">
        <title>A high-quality genome assembly for Dillenia turbinata (Dilleniales).</title>
        <authorList>
            <person name="Chanderbali A."/>
        </authorList>
    </citation>
    <scope>NUCLEOTIDE SEQUENCE [LARGE SCALE GENOMIC DNA]</scope>
    <source>
        <strain evidence="1">LSX21</strain>
        <tissue evidence="1">Leaf</tissue>
    </source>
</reference>
<evidence type="ECO:0000313" key="1">
    <source>
        <dbReference type="EMBL" id="KAK6946254.1"/>
    </source>
</evidence>
<dbReference type="Proteomes" id="UP001370490">
    <property type="component" value="Unassembled WGS sequence"/>
</dbReference>
<gene>
    <name evidence="1" type="ORF">RJ641_013798</name>
</gene>
<comment type="caution">
    <text evidence="1">The sequence shown here is derived from an EMBL/GenBank/DDBJ whole genome shotgun (WGS) entry which is preliminary data.</text>
</comment>
<organism evidence="1 2">
    <name type="scientific">Dillenia turbinata</name>
    <dbReference type="NCBI Taxonomy" id="194707"/>
    <lineage>
        <taxon>Eukaryota</taxon>
        <taxon>Viridiplantae</taxon>
        <taxon>Streptophyta</taxon>
        <taxon>Embryophyta</taxon>
        <taxon>Tracheophyta</taxon>
        <taxon>Spermatophyta</taxon>
        <taxon>Magnoliopsida</taxon>
        <taxon>eudicotyledons</taxon>
        <taxon>Gunneridae</taxon>
        <taxon>Pentapetalae</taxon>
        <taxon>Dilleniales</taxon>
        <taxon>Dilleniaceae</taxon>
        <taxon>Dillenia</taxon>
    </lineage>
</organism>
<proteinExistence type="predicted"/>